<organism evidence="2 3">
    <name type="scientific">Pseudomonas anguilliseptica</name>
    <dbReference type="NCBI Taxonomy" id="53406"/>
    <lineage>
        <taxon>Bacteria</taxon>
        <taxon>Pseudomonadati</taxon>
        <taxon>Pseudomonadota</taxon>
        <taxon>Gammaproteobacteria</taxon>
        <taxon>Pseudomonadales</taxon>
        <taxon>Pseudomonadaceae</taxon>
        <taxon>Pseudomonas</taxon>
    </lineage>
</organism>
<dbReference type="RefSeq" id="WP_090387093.1">
    <property type="nucleotide sequence ID" value="NZ_CP156749.1"/>
</dbReference>
<keyword evidence="1" id="KW-0732">Signal</keyword>
<proteinExistence type="predicted"/>
<dbReference type="OrthoDB" id="6904883at2"/>
<accession>A0A1H5I049</accession>
<sequence>MRKTLRTALIWMLMLALPAQSMAAISMQLCAVTQQSGAMAQVDPQMAAHHPGAMVIAEPAKASAHGEHHASDTSSKSVSTADNSLCSLCAFCVGAVALSTVVVSNSPLQAVELSLARLDQFVGFIAETPERPPRLFLA</sequence>
<keyword evidence="3" id="KW-1185">Reference proteome</keyword>
<evidence type="ECO:0000313" key="3">
    <source>
        <dbReference type="Proteomes" id="UP000242849"/>
    </source>
</evidence>
<name>A0A1H5I049_PSEAG</name>
<evidence type="ECO:0008006" key="4">
    <source>
        <dbReference type="Google" id="ProtNLM"/>
    </source>
</evidence>
<evidence type="ECO:0000256" key="1">
    <source>
        <dbReference type="SAM" id="SignalP"/>
    </source>
</evidence>
<dbReference type="Proteomes" id="UP000242849">
    <property type="component" value="Unassembled WGS sequence"/>
</dbReference>
<protein>
    <recommendedName>
        <fullName evidence="4">DUF2946 domain-containing protein</fullName>
    </recommendedName>
</protein>
<feature type="signal peptide" evidence="1">
    <location>
        <begin position="1"/>
        <end position="23"/>
    </location>
</feature>
<gene>
    <name evidence="2" type="ORF">SAMN05421553_4549</name>
</gene>
<evidence type="ECO:0000313" key="2">
    <source>
        <dbReference type="EMBL" id="SEE33746.1"/>
    </source>
</evidence>
<reference evidence="3" key="1">
    <citation type="submission" date="2016-10" db="EMBL/GenBank/DDBJ databases">
        <authorList>
            <person name="Varghese N."/>
            <person name="Submissions S."/>
        </authorList>
    </citation>
    <scope>NUCLEOTIDE SEQUENCE [LARGE SCALE GENOMIC DNA]</scope>
    <source>
        <strain evidence="3">DSM 12111</strain>
    </source>
</reference>
<feature type="chain" id="PRO_5017273651" description="DUF2946 domain-containing protein" evidence="1">
    <location>
        <begin position="24"/>
        <end position="138"/>
    </location>
</feature>
<dbReference type="EMBL" id="FNSC01000001">
    <property type="protein sequence ID" value="SEE33746.1"/>
    <property type="molecule type" value="Genomic_DNA"/>
</dbReference>
<dbReference type="STRING" id="53406.SAMN05421553_4549"/>
<dbReference type="AlphaFoldDB" id="A0A1H5I049"/>